<protein>
    <recommendedName>
        <fullName evidence="3">F-box domain-containing protein</fullName>
    </recommendedName>
</protein>
<sequence length="429" mass="48515">MGSYLSTTLPQSRQEATSSWMTQLQQKIHDEPNKPHPNEHITAQNNTHSHFHRLPTELLLEIDSYLGAQPSASCYSAAVPRMALRATCRRFRAELSGPPPPRYCWSSWDRRAYTGLLKLAKFRALCQMEKEGKLDAEEVEGGGQRRVCCICRSSHEKDCFTPVEQKKEPENRMCIGSQGVLEICPHNRVTYAGLRIKPINMTCNGAHYPINGTGQFHGAGTTVKVREVETQGRKEAKIETMLSLGAVERKPQMESVIRALKKADWSVCPHLQTSNEEAWHTMLLEDAETLATVSTTLSKSLLGLIKRWVSRNPEELQWQVQTCAAPHCDTRMNFSTVRNHRSKSQGFLFLKIERYLGELTGGADGKKWLSQIVEASKLEEDKIVPVLVHGTHEMAHACRMNKKATQKAQSGWWEGMSRKVRSWFVSDSM</sequence>
<organism evidence="1 2">
    <name type="scientific">Lentithecium fluviatile CBS 122367</name>
    <dbReference type="NCBI Taxonomy" id="1168545"/>
    <lineage>
        <taxon>Eukaryota</taxon>
        <taxon>Fungi</taxon>
        <taxon>Dikarya</taxon>
        <taxon>Ascomycota</taxon>
        <taxon>Pezizomycotina</taxon>
        <taxon>Dothideomycetes</taxon>
        <taxon>Pleosporomycetidae</taxon>
        <taxon>Pleosporales</taxon>
        <taxon>Massarineae</taxon>
        <taxon>Lentitheciaceae</taxon>
        <taxon>Lentithecium</taxon>
    </lineage>
</organism>
<dbReference type="Proteomes" id="UP000799291">
    <property type="component" value="Unassembled WGS sequence"/>
</dbReference>
<dbReference type="AlphaFoldDB" id="A0A6G1JD38"/>
<dbReference type="OrthoDB" id="3792649at2759"/>
<proteinExistence type="predicted"/>
<evidence type="ECO:0000313" key="2">
    <source>
        <dbReference type="Proteomes" id="UP000799291"/>
    </source>
</evidence>
<dbReference type="EMBL" id="MU005574">
    <property type="protein sequence ID" value="KAF2688039.1"/>
    <property type="molecule type" value="Genomic_DNA"/>
</dbReference>
<evidence type="ECO:0000313" key="1">
    <source>
        <dbReference type="EMBL" id="KAF2688039.1"/>
    </source>
</evidence>
<keyword evidence="2" id="KW-1185">Reference proteome</keyword>
<name>A0A6G1JD38_9PLEO</name>
<evidence type="ECO:0008006" key="3">
    <source>
        <dbReference type="Google" id="ProtNLM"/>
    </source>
</evidence>
<reference evidence="1" key="1">
    <citation type="journal article" date="2020" name="Stud. Mycol.">
        <title>101 Dothideomycetes genomes: a test case for predicting lifestyles and emergence of pathogens.</title>
        <authorList>
            <person name="Haridas S."/>
            <person name="Albert R."/>
            <person name="Binder M."/>
            <person name="Bloem J."/>
            <person name="Labutti K."/>
            <person name="Salamov A."/>
            <person name="Andreopoulos B."/>
            <person name="Baker S."/>
            <person name="Barry K."/>
            <person name="Bills G."/>
            <person name="Bluhm B."/>
            <person name="Cannon C."/>
            <person name="Castanera R."/>
            <person name="Culley D."/>
            <person name="Daum C."/>
            <person name="Ezra D."/>
            <person name="Gonzalez J."/>
            <person name="Henrissat B."/>
            <person name="Kuo A."/>
            <person name="Liang C."/>
            <person name="Lipzen A."/>
            <person name="Lutzoni F."/>
            <person name="Magnuson J."/>
            <person name="Mondo S."/>
            <person name="Nolan M."/>
            <person name="Ohm R."/>
            <person name="Pangilinan J."/>
            <person name="Park H.-J."/>
            <person name="Ramirez L."/>
            <person name="Alfaro M."/>
            <person name="Sun H."/>
            <person name="Tritt A."/>
            <person name="Yoshinaga Y."/>
            <person name="Zwiers L.-H."/>
            <person name="Turgeon B."/>
            <person name="Goodwin S."/>
            <person name="Spatafora J."/>
            <person name="Crous P."/>
            <person name="Grigoriev I."/>
        </authorList>
    </citation>
    <scope>NUCLEOTIDE SEQUENCE</scope>
    <source>
        <strain evidence="1">CBS 122367</strain>
    </source>
</reference>
<accession>A0A6G1JD38</accession>
<gene>
    <name evidence="1" type="ORF">K458DRAFT_415113</name>
</gene>